<protein>
    <submittedName>
        <fullName evidence="2">PIN domain nuclease</fullName>
    </submittedName>
</protein>
<evidence type="ECO:0000313" key="3">
    <source>
        <dbReference type="Proteomes" id="UP000231383"/>
    </source>
</evidence>
<dbReference type="SUPFAM" id="SSF88723">
    <property type="entry name" value="PIN domain-like"/>
    <property type="match status" value="1"/>
</dbReference>
<organism evidence="2 3">
    <name type="scientific">Candidatus Roizmanbacteria bacterium CG_4_9_14_0_2_um_filter_39_13</name>
    <dbReference type="NCBI Taxonomy" id="1974839"/>
    <lineage>
        <taxon>Bacteria</taxon>
        <taxon>Candidatus Roizmaniibacteriota</taxon>
    </lineage>
</organism>
<comment type="caution">
    <text evidence="2">The sequence shown here is derived from an EMBL/GenBank/DDBJ whole genome shotgun (WGS) entry which is preliminary data.</text>
</comment>
<evidence type="ECO:0000259" key="1">
    <source>
        <dbReference type="Pfam" id="PF01850"/>
    </source>
</evidence>
<name>A0A2M8F0W8_9BACT</name>
<gene>
    <name evidence="2" type="ORF">CO051_02260</name>
</gene>
<dbReference type="Pfam" id="PF01850">
    <property type="entry name" value="PIN"/>
    <property type="match status" value="1"/>
</dbReference>
<dbReference type="CDD" id="cd09872">
    <property type="entry name" value="PIN_Sll0205-like"/>
    <property type="match status" value="1"/>
</dbReference>
<feature type="domain" description="PIN" evidence="1">
    <location>
        <begin position="4"/>
        <end position="120"/>
    </location>
</feature>
<dbReference type="InterPro" id="IPR002716">
    <property type="entry name" value="PIN_dom"/>
</dbReference>
<dbReference type="Proteomes" id="UP000231383">
    <property type="component" value="Unassembled WGS sequence"/>
</dbReference>
<dbReference type="InterPro" id="IPR052919">
    <property type="entry name" value="TA_system_RNase"/>
</dbReference>
<dbReference type="InterPro" id="IPR041705">
    <property type="entry name" value="PIN_Sll0205"/>
</dbReference>
<reference evidence="3" key="1">
    <citation type="submission" date="2017-09" db="EMBL/GenBank/DDBJ databases">
        <title>Depth-based differentiation of microbial function through sediment-hosted aquifers and enrichment of novel symbionts in the deep terrestrial subsurface.</title>
        <authorList>
            <person name="Probst A.J."/>
            <person name="Ladd B."/>
            <person name="Jarett J.K."/>
            <person name="Geller-Mcgrath D.E."/>
            <person name="Sieber C.M.K."/>
            <person name="Emerson J.B."/>
            <person name="Anantharaman K."/>
            <person name="Thomas B.C."/>
            <person name="Malmstrom R."/>
            <person name="Stieglmeier M."/>
            <person name="Klingl A."/>
            <person name="Woyke T."/>
            <person name="Ryan C.M."/>
            <person name="Banfield J.F."/>
        </authorList>
    </citation>
    <scope>NUCLEOTIDE SEQUENCE [LARGE SCALE GENOMIC DNA]</scope>
</reference>
<dbReference type="InterPro" id="IPR029060">
    <property type="entry name" value="PIN-like_dom_sf"/>
</dbReference>
<dbReference type="AlphaFoldDB" id="A0A2M8F0W8"/>
<accession>A0A2M8F0W8</accession>
<dbReference type="PANTHER" id="PTHR36173">
    <property type="entry name" value="RIBONUCLEASE VAPC16-RELATED"/>
    <property type="match status" value="1"/>
</dbReference>
<sequence>MINILLDTSAFIWTISNPDRLSKKAKEVYLDEDNACFLSVVSTWEMIVKFNFGKLPLPEQPEKIITSQVAQHSIQIISLEMNDILQLSKLHNIKSHKDPFDRMLACQSLARKMPILTPDPWIKAYEVKTIW</sequence>
<dbReference type="Gene3D" id="3.40.50.1010">
    <property type="entry name" value="5'-nuclease"/>
    <property type="match status" value="1"/>
</dbReference>
<dbReference type="PANTHER" id="PTHR36173:SF2">
    <property type="entry name" value="RIBONUCLEASE VAPC16"/>
    <property type="match status" value="1"/>
</dbReference>
<dbReference type="EMBL" id="PFSC01000057">
    <property type="protein sequence ID" value="PJC32942.1"/>
    <property type="molecule type" value="Genomic_DNA"/>
</dbReference>
<evidence type="ECO:0000313" key="2">
    <source>
        <dbReference type="EMBL" id="PJC32942.1"/>
    </source>
</evidence>
<proteinExistence type="predicted"/>